<dbReference type="RefSeq" id="WP_256533539.1">
    <property type="nucleotide sequence ID" value="NZ_CP101824.1"/>
</dbReference>
<evidence type="ECO:0000313" key="3">
    <source>
        <dbReference type="Proteomes" id="UP001595846"/>
    </source>
</evidence>
<accession>A0ABD5NQR8</accession>
<protein>
    <recommendedName>
        <fullName evidence="4">Small CPxCG-related zinc finger protein</fullName>
    </recommendedName>
</protein>
<evidence type="ECO:0000256" key="1">
    <source>
        <dbReference type="SAM" id="MobiDB-lite"/>
    </source>
</evidence>
<sequence>MRRDEPDPVDAPDPENAPDPVDAPDAPDPVDAPDAPDPADAPFPLCPHCDRPVTRYTSTGPHTHVASPCGCRLTLAEVQGMR</sequence>
<evidence type="ECO:0008006" key="4">
    <source>
        <dbReference type="Google" id="ProtNLM"/>
    </source>
</evidence>
<feature type="region of interest" description="Disordered" evidence="1">
    <location>
        <begin position="1"/>
        <end position="43"/>
    </location>
</feature>
<comment type="caution">
    <text evidence="2">The sequence shown here is derived from an EMBL/GenBank/DDBJ whole genome shotgun (WGS) entry which is preliminary data.</text>
</comment>
<name>A0ABD5NQR8_9EURY</name>
<evidence type="ECO:0000313" key="2">
    <source>
        <dbReference type="EMBL" id="MFC3959063.1"/>
    </source>
</evidence>
<keyword evidence="3" id="KW-1185">Reference proteome</keyword>
<dbReference type="GeneID" id="73902670"/>
<dbReference type="EMBL" id="JBHSAQ010000010">
    <property type="protein sequence ID" value="MFC3959063.1"/>
    <property type="molecule type" value="Genomic_DNA"/>
</dbReference>
<organism evidence="2 3">
    <name type="scientific">Halovivax cerinus</name>
    <dbReference type="NCBI Taxonomy" id="1487865"/>
    <lineage>
        <taxon>Archaea</taxon>
        <taxon>Methanobacteriati</taxon>
        <taxon>Methanobacteriota</taxon>
        <taxon>Stenosarchaea group</taxon>
        <taxon>Halobacteria</taxon>
        <taxon>Halobacteriales</taxon>
        <taxon>Natrialbaceae</taxon>
        <taxon>Halovivax</taxon>
    </lineage>
</organism>
<reference evidence="2 3" key="1">
    <citation type="journal article" date="2019" name="Int. J. Syst. Evol. Microbiol.">
        <title>The Global Catalogue of Microorganisms (GCM) 10K type strain sequencing project: providing services to taxonomists for standard genome sequencing and annotation.</title>
        <authorList>
            <consortium name="The Broad Institute Genomics Platform"/>
            <consortium name="The Broad Institute Genome Sequencing Center for Infectious Disease"/>
            <person name="Wu L."/>
            <person name="Ma J."/>
        </authorList>
    </citation>
    <scope>NUCLEOTIDE SEQUENCE [LARGE SCALE GENOMIC DNA]</scope>
    <source>
        <strain evidence="2 3">IBRC-M 10256</strain>
    </source>
</reference>
<gene>
    <name evidence="2" type="ORF">ACFOUR_11880</name>
</gene>
<dbReference type="AlphaFoldDB" id="A0ABD5NQR8"/>
<dbReference type="Proteomes" id="UP001595846">
    <property type="component" value="Unassembled WGS sequence"/>
</dbReference>
<proteinExistence type="predicted"/>